<protein>
    <submittedName>
        <fullName evidence="2">Uncharacterized protein</fullName>
    </submittedName>
</protein>
<organism evidence="2 3">
    <name type="scientific">Pseudidiomarina homiensis</name>
    <dbReference type="NCBI Taxonomy" id="364198"/>
    <lineage>
        <taxon>Bacteria</taxon>
        <taxon>Pseudomonadati</taxon>
        <taxon>Pseudomonadota</taxon>
        <taxon>Gammaproteobacteria</taxon>
        <taxon>Alteromonadales</taxon>
        <taxon>Idiomarinaceae</taxon>
        <taxon>Pseudidiomarina</taxon>
    </lineage>
</organism>
<name>A0A432Y568_9GAMM</name>
<accession>A0A432Y568</accession>
<dbReference type="EMBL" id="PIPX01000001">
    <property type="protein sequence ID" value="RUO56041.1"/>
    <property type="molecule type" value="Genomic_DNA"/>
</dbReference>
<dbReference type="Proteomes" id="UP000287649">
    <property type="component" value="Unassembled WGS sequence"/>
</dbReference>
<keyword evidence="1" id="KW-0732">Signal</keyword>
<gene>
    <name evidence="2" type="ORF">CWI70_04545</name>
</gene>
<feature type="signal peptide" evidence="1">
    <location>
        <begin position="1"/>
        <end position="33"/>
    </location>
</feature>
<sequence length="304" mass="34170">MRVKRVRLNKHNVNKAKLALATAALLVNGLSWAQMTSVDGAMGYNPFAQAAQTTTCEAGDEIISVWLPQQGAEIAKSVLQRWQSHPLARLSDCLEPRYYTTAASLQCTASGERQHMRCDLPLLPHEVTQRHIVFTQAEIASASTTQMVLPLTAQLSVFAHEMAHWLGFADEYEMSPSLAQHYCSGRYNHPSLNVVTTQQQELSSAQLKQLWRRLPWRDAVSDWRILGQQQADGYWRLGSAKDSDVGLFASKTCAGVAGVYSWKPVARLTAMEYHDVNYWPAVYLETALKLQRRSGLRDHNNWAE</sequence>
<keyword evidence="3" id="KW-1185">Reference proteome</keyword>
<dbReference type="AlphaFoldDB" id="A0A432Y568"/>
<evidence type="ECO:0000256" key="1">
    <source>
        <dbReference type="SAM" id="SignalP"/>
    </source>
</evidence>
<evidence type="ECO:0000313" key="3">
    <source>
        <dbReference type="Proteomes" id="UP000287649"/>
    </source>
</evidence>
<reference evidence="3" key="1">
    <citation type="journal article" date="2018" name="Front. Microbiol.">
        <title>Genome-Based Analysis Reveals the Taxonomy and Diversity of the Family Idiomarinaceae.</title>
        <authorList>
            <person name="Liu Y."/>
            <person name="Lai Q."/>
            <person name="Shao Z."/>
        </authorList>
    </citation>
    <scope>NUCLEOTIDE SEQUENCE [LARGE SCALE GENOMIC DNA]</scope>
    <source>
        <strain evidence="3">PO-M2</strain>
    </source>
</reference>
<evidence type="ECO:0000313" key="2">
    <source>
        <dbReference type="EMBL" id="RUO56041.1"/>
    </source>
</evidence>
<comment type="caution">
    <text evidence="2">The sequence shown here is derived from an EMBL/GenBank/DDBJ whole genome shotgun (WGS) entry which is preliminary data.</text>
</comment>
<feature type="chain" id="PRO_5019562043" evidence="1">
    <location>
        <begin position="34"/>
        <end position="304"/>
    </location>
</feature>
<proteinExistence type="predicted"/>